<reference evidence="1" key="1">
    <citation type="journal article" date="2021" name="New Phytol.">
        <title>Evolutionary innovations through gain and loss of genes in the ectomycorrhizal Boletales.</title>
        <authorList>
            <person name="Wu G."/>
            <person name="Miyauchi S."/>
            <person name="Morin E."/>
            <person name="Kuo A."/>
            <person name="Drula E."/>
            <person name="Varga T."/>
            <person name="Kohler A."/>
            <person name="Feng B."/>
            <person name="Cao Y."/>
            <person name="Lipzen A."/>
            <person name="Daum C."/>
            <person name="Hundley H."/>
            <person name="Pangilinan J."/>
            <person name="Johnson J."/>
            <person name="Barry K."/>
            <person name="LaButti K."/>
            <person name="Ng V."/>
            <person name="Ahrendt S."/>
            <person name="Min B."/>
            <person name="Choi I.G."/>
            <person name="Park H."/>
            <person name="Plett J.M."/>
            <person name="Magnuson J."/>
            <person name="Spatafora J.W."/>
            <person name="Nagy L.G."/>
            <person name="Henrissat B."/>
            <person name="Grigoriev I.V."/>
            <person name="Yang Z.L."/>
            <person name="Xu J."/>
            <person name="Martin F.M."/>
        </authorList>
    </citation>
    <scope>NUCLEOTIDE SEQUENCE</scope>
    <source>
        <strain evidence="1">ATCC 28755</strain>
    </source>
</reference>
<evidence type="ECO:0000313" key="1">
    <source>
        <dbReference type="EMBL" id="KAH7915541.1"/>
    </source>
</evidence>
<comment type="caution">
    <text evidence="1">The sequence shown here is derived from an EMBL/GenBank/DDBJ whole genome shotgun (WGS) entry which is preliminary data.</text>
</comment>
<name>A0ACB8ARH6_9AGAM</name>
<sequence>FCSKTFDPATDLPDLSSKVILITGGNVGIGYGAVKYLAQRSAKVYMAARNASKTEAAIEQLQAEGLGPGNGQVLWIKLDMQDPRNAKNMAEEFMKLENKLDVLSEYFKNTGNACTGRYRYYIGSIFLLSCSYLLSLLSPFVLTRSLLLVLERTASEPDSDVRIVVVSSVSHEVLYGVTPRFRNVDDLNTNAPAHGCPLTRVTVSLSKPTNTLYAKELQRRLTLQGKNITVIALQPGNVDTFFHKPELASWR</sequence>
<protein>
    <submittedName>
        <fullName evidence="1">Uncharacterized protein</fullName>
    </submittedName>
</protein>
<gene>
    <name evidence="1" type="ORF">BJ138DRAFT_997608</name>
</gene>
<dbReference type="Proteomes" id="UP000790377">
    <property type="component" value="Unassembled WGS sequence"/>
</dbReference>
<evidence type="ECO:0000313" key="2">
    <source>
        <dbReference type="Proteomes" id="UP000790377"/>
    </source>
</evidence>
<feature type="non-terminal residue" evidence="1">
    <location>
        <position position="1"/>
    </location>
</feature>
<keyword evidence="2" id="KW-1185">Reference proteome</keyword>
<proteinExistence type="predicted"/>
<organism evidence="1 2">
    <name type="scientific">Hygrophoropsis aurantiaca</name>
    <dbReference type="NCBI Taxonomy" id="72124"/>
    <lineage>
        <taxon>Eukaryota</taxon>
        <taxon>Fungi</taxon>
        <taxon>Dikarya</taxon>
        <taxon>Basidiomycota</taxon>
        <taxon>Agaricomycotina</taxon>
        <taxon>Agaricomycetes</taxon>
        <taxon>Agaricomycetidae</taxon>
        <taxon>Boletales</taxon>
        <taxon>Coniophorineae</taxon>
        <taxon>Hygrophoropsidaceae</taxon>
        <taxon>Hygrophoropsis</taxon>
    </lineage>
</organism>
<dbReference type="EMBL" id="MU267599">
    <property type="protein sequence ID" value="KAH7915541.1"/>
    <property type="molecule type" value="Genomic_DNA"/>
</dbReference>
<accession>A0ACB8ARH6</accession>